<dbReference type="Proteomes" id="UP001606134">
    <property type="component" value="Unassembled WGS sequence"/>
</dbReference>
<evidence type="ECO:0000313" key="1">
    <source>
        <dbReference type="EMBL" id="MFG6489612.1"/>
    </source>
</evidence>
<protein>
    <submittedName>
        <fullName evidence="1">Uncharacterized protein</fullName>
    </submittedName>
</protein>
<dbReference type="RefSeq" id="WP_394416009.1">
    <property type="nucleotide sequence ID" value="NZ_JBIGIC010000014.1"/>
</dbReference>
<comment type="caution">
    <text evidence="1">The sequence shown here is derived from an EMBL/GenBank/DDBJ whole genome shotgun (WGS) entry which is preliminary data.</text>
</comment>
<sequence length="80" mass="8581">MPIAFENARKTHYSESCEAKPFGESTFRPSFLIYDGAIGGGTLLHAEQPSAGAPEFEIPAEAMHAAVDLAVAWMDQRLAG</sequence>
<proteinExistence type="predicted"/>
<accession>A0ABW7HIF1</accession>
<reference evidence="1 2" key="1">
    <citation type="submission" date="2024-08" db="EMBL/GenBank/DDBJ databases">
        <authorList>
            <person name="Lu H."/>
        </authorList>
    </citation>
    <scope>NUCLEOTIDE SEQUENCE [LARGE SCALE GENOMIC DNA]</scope>
    <source>
        <strain evidence="1 2">BYS78W</strain>
    </source>
</reference>
<evidence type="ECO:0000313" key="2">
    <source>
        <dbReference type="Proteomes" id="UP001606134"/>
    </source>
</evidence>
<dbReference type="EMBL" id="JBIGIC010000014">
    <property type="protein sequence ID" value="MFG6489612.1"/>
    <property type="molecule type" value="Genomic_DNA"/>
</dbReference>
<keyword evidence="2" id="KW-1185">Reference proteome</keyword>
<organism evidence="1 2">
    <name type="scientific">Pelomonas candidula</name>
    <dbReference type="NCBI Taxonomy" id="3299025"/>
    <lineage>
        <taxon>Bacteria</taxon>
        <taxon>Pseudomonadati</taxon>
        <taxon>Pseudomonadota</taxon>
        <taxon>Betaproteobacteria</taxon>
        <taxon>Burkholderiales</taxon>
        <taxon>Sphaerotilaceae</taxon>
        <taxon>Roseateles</taxon>
    </lineage>
</organism>
<gene>
    <name evidence="1" type="ORF">ACG04R_23250</name>
</gene>
<name>A0ABW7HIF1_9BURK</name>